<dbReference type="EMBL" id="LO017727">
    <property type="protein sequence ID" value="CRH04589.1"/>
    <property type="molecule type" value="Genomic_DNA"/>
</dbReference>
<dbReference type="AlphaFoldDB" id="A0A1S7LEW5"/>
<organism evidence="1">
    <name type="scientific">Magnetococcus massalia (strain MO-1)</name>
    <dbReference type="NCBI Taxonomy" id="451514"/>
    <lineage>
        <taxon>Bacteria</taxon>
        <taxon>Pseudomonadati</taxon>
        <taxon>Pseudomonadota</taxon>
        <taxon>Magnetococcia</taxon>
        <taxon>Magnetococcales</taxon>
        <taxon>Magnetococcaceae</taxon>
        <taxon>Magnetococcus</taxon>
    </lineage>
</organism>
<proteinExistence type="predicted"/>
<gene>
    <name evidence="1" type="ORF">MAGMO_0377</name>
</gene>
<name>A0A1S7LEW5_MAGMO</name>
<reference evidence="1" key="1">
    <citation type="submission" date="2015-04" db="EMBL/GenBank/DDBJ databases">
        <authorList>
            <person name="Syromyatnikov M.Y."/>
            <person name="Popov V.N."/>
        </authorList>
    </citation>
    <scope>NUCLEOTIDE SEQUENCE</scope>
    <source>
        <strain evidence="1">MO-1</strain>
    </source>
</reference>
<protein>
    <submittedName>
        <fullName evidence="1">Uncharacterized protein</fullName>
    </submittedName>
</protein>
<sequence length="204" mass="22513">MNGVASGLGVIPIAQAPTPEQERPDIDEPALSFHIGFRNGRFVGYLRRLETTAPANDYHRFTTSMSGCLNFTYEPEEAQGWCDKHSVAPDDLAKVAWVGQTPEALGIAKRFWILHVDDEGHFEEIGGKPWPGENETEAMAAFALEKLDGTALTPQMDQAEILERYKAMAYQEYLDDLMPGEAALSLEQFSPGLATREADPRGAQ</sequence>
<evidence type="ECO:0000313" key="1">
    <source>
        <dbReference type="EMBL" id="CRH04589.1"/>
    </source>
</evidence>
<accession>A0A1S7LEW5</accession>